<reference evidence="2 3" key="1">
    <citation type="journal article" date="2016" name="J. Microbiol.">
        <title>Dankookia rubra gen. nov., sp. nov., an alphaproteobacterium isolated from sediment of a shallow stream.</title>
        <authorList>
            <person name="Kim W.H."/>
            <person name="Kim D.H."/>
            <person name="Kang K."/>
            <person name="Ahn T.Y."/>
        </authorList>
    </citation>
    <scope>NUCLEOTIDE SEQUENCE [LARGE SCALE GENOMIC DNA]</scope>
    <source>
        <strain evidence="2 3">JCM30602</strain>
    </source>
</reference>
<dbReference type="EMBL" id="SMSJ01000139">
    <property type="protein sequence ID" value="TDH58254.1"/>
    <property type="molecule type" value="Genomic_DNA"/>
</dbReference>
<accession>A0A4R5Q5U9</accession>
<evidence type="ECO:0000256" key="1">
    <source>
        <dbReference type="SAM" id="MobiDB-lite"/>
    </source>
</evidence>
<sequence>MTVHTAAPPVPLTAAWLGEEIRRHGLHETLKPPCWGGEEDVILAALQHGPPDADALSYDQLRRAVITALWRHQRGDLVEARNLLADAIKGSVGRDRKTENGWLSLCDPDAPSDVAPAGRADLGNVR</sequence>
<protein>
    <submittedName>
        <fullName evidence="2">Uncharacterized protein</fullName>
    </submittedName>
</protein>
<gene>
    <name evidence="2" type="ORF">E2C06_33615</name>
</gene>
<keyword evidence="3" id="KW-1185">Reference proteome</keyword>
<name>A0A4R5Q5U9_9PROT</name>
<dbReference type="AlphaFoldDB" id="A0A4R5Q5U9"/>
<evidence type="ECO:0000313" key="3">
    <source>
        <dbReference type="Proteomes" id="UP000295096"/>
    </source>
</evidence>
<evidence type="ECO:0000313" key="2">
    <source>
        <dbReference type="EMBL" id="TDH58254.1"/>
    </source>
</evidence>
<comment type="caution">
    <text evidence="2">The sequence shown here is derived from an EMBL/GenBank/DDBJ whole genome shotgun (WGS) entry which is preliminary data.</text>
</comment>
<dbReference type="OrthoDB" id="192696at2"/>
<proteinExistence type="predicted"/>
<dbReference type="Proteomes" id="UP000295096">
    <property type="component" value="Unassembled WGS sequence"/>
</dbReference>
<organism evidence="2 3">
    <name type="scientific">Dankookia rubra</name>
    <dbReference type="NCBI Taxonomy" id="1442381"/>
    <lineage>
        <taxon>Bacteria</taxon>
        <taxon>Pseudomonadati</taxon>
        <taxon>Pseudomonadota</taxon>
        <taxon>Alphaproteobacteria</taxon>
        <taxon>Acetobacterales</taxon>
        <taxon>Roseomonadaceae</taxon>
        <taxon>Dankookia</taxon>
    </lineage>
</organism>
<feature type="region of interest" description="Disordered" evidence="1">
    <location>
        <begin position="93"/>
        <end position="126"/>
    </location>
</feature>
<dbReference type="RefSeq" id="WP_133292918.1">
    <property type="nucleotide sequence ID" value="NZ_SMSJ01000139.1"/>
</dbReference>